<gene>
    <name evidence="2" type="ORF">ACH5RR_003208</name>
</gene>
<evidence type="ECO:0000256" key="1">
    <source>
        <dbReference type="SAM" id="SignalP"/>
    </source>
</evidence>
<dbReference type="InterPro" id="IPR016135">
    <property type="entry name" value="UBQ-conjugating_enzyme/RWD"/>
</dbReference>
<evidence type="ECO:0000313" key="3">
    <source>
        <dbReference type="Proteomes" id="UP001630127"/>
    </source>
</evidence>
<comment type="caution">
    <text evidence="2">The sequence shown here is derived from an EMBL/GenBank/DDBJ whole genome shotgun (WGS) entry which is preliminary data.</text>
</comment>
<evidence type="ECO:0000313" key="2">
    <source>
        <dbReference type="EMBL" id="KAL3534747.1"/>
    </source>
</evidence>
<dbReference type="SUPFAM" id="SSF54495">
    <property type="entry name" value="UBC-like"/>
    <property type="match status" value="1"/>
</dbReference>
<keyword evidence="1" id="KW-0732">Signal</keyword>
<feature type="chain" id="PRO_5044792990" evidence="1">
    <location>
        <begin position="18"/>
        <end position="265"/>
    </location>
</feature>
<feature type="signal peptide" evidence="1">
    <location>
        <begin position="1"/>
        <end position="17"/>
    </location>
</feature>
<proteinExistence type="predicted"/>
<dbReference type="Gene3D" id="3.10.110.10">
    <property type="entry name" value="Ubiquitin Conjugating Enzyme"/>
    <property type="match status" value="1"/>
</dbReference>
<organism evidence="2 3">
    <name type="scientific">Cinchona calisaya</name>
    <dbReference type="NCBI Taxonomy" id="153742"/>
    <lineage>
        <taxon>Eukaryota</taxon>
        <taxon>Viridiplantae</taxon>
        <taxon>Streptophyta</taxon>
        <taxon>Embryophyta</taxon>
        <taxon>Tracheophyta</taxon>
        <taxon>Spermatophyta</taxon>
        <taxon>Magnoliopsida</taxon>
        <taxon>eudicotyledons</taxon>
        <taxon>Gunneridae</taxon>
        <taxon>Pentapetalae</taxon>
        <taxon>asterids</taxon>
        <taxon>lamiids</taxon>
        <taxon>Gentianales</taxon>
        <taxon>Rubiaceae</taxon>
        <taxon>Cinchonoideae</taxon>
        <taxon>Cinchoneae</taxon>
        <taxon>Cinchona</taxon>
    </lineage>
</organism>
<dbReference type="AlphaFoldDB" id="A0ABD3AUU6"/>
<name>A0ABD3AUU6_9GENT</name>
<sequence length="265" mass="29239">MFELLFCFLSLLNRLQSELMALMMSGDSGISAFPEEDNIFCWKGKISSSKDTVFEGTEYKGIIAHLIIPATHLYVVIGLGIPEANLTPEAKDLICRLLCDAEHKLGTGGADQIKDAEWDKLYEMEAAYKTEVNEELDTQNSYKLDLLCKIKVQLSDSAQGTRSPIRHPKRGSSQYGHRLAPAVNASDEFNYQSSSGAPEFNSCTSGSLENWMVLPVTADKPAPRFNLAAAMVGNKMVIVGSESGNKLLDDVQVHSYYFSNCFFLA</sequence>
<dbReference type="Proteomes" id="UP001630127">
    <property type="component" value="Unassembled WGS sequence"/>
</dbReference>
<dbReference type="EMBL" id="JBJUIK010000002">
    <property type="protein sequence ID" value="KAL3534747.1"/>
    <property type="molecule type" value="Genomic_DNA"/>
</dbReference>
<protein>
    <submittedName>
        <fullName evidence="2">Uncharacterized protein</fullName>
    </submittedName>
</protein>
<keyword evidence="3" id="KW-1185">Reference proteome</keyword>
<accession>A0ABD3AUU6</accession>
<reference evidence="2 3" key="1">
    <citation type="submission" date="2024-11" db="EMBL/GenBank/DDBJ databases">
        <title>A near-complete genome assembly of Cinchona calisaya.</title>
        <authorList>
            <person name="Lian D.C."/>
            <person name="Zhao X.W."/>
            <person name="Wei L."/>
        </authorList>
    </citation>
    <scope>NUCLEOTIDE SEQUENCE [LARGE SCALE GENOMIC DNA]</scope>
    <source>
        <tissue evidence="2">Nenye</tissue>
    </source>
</reference>
<dbReference type="Gene3D" id="1.10.510.10">
    <property type="entry name" value="Transferase(Phosphotransferase) domain 1"/>
    <property type="match status" value="1"/>
</dbReference>